<keyword evidence="2" id="KW-0677">Repeat</keyword>
<dbReference type="PANTHER" id="PTHR47566">
    <property type="match status" value="1"/>
</dbReference>
<feature type="compositionally biased region" description="Basic and acidic residues" evidence="3">
    <location>
        <begin position="733"/>
        <end position="745"/>
    </location>
</feature>
<dbReference type="InterPro" id="IPR052574">
    <property type="entry name" value="CDIRP"/>
</dbReference>
<dbReference type="GeneID" id="30985073"/>
<dbReference type="GO" id="GO:0061499">
    <property type="term" value="C:outer plaque of mitotic spindle pole body"/>
    <property type="evidence" value="ECO:0007669"/>
    <property type="project" value="TreeGrafter"/>
</dbReference>
<proteinExistence type="predicted"/>
<dbReference type="InterPro" id="IPR032675">
    <property type="entry name" value="LRR_dom_sf"/>
</dbReference>
<dbReference type="OrthoDB" id="7451790at2759"/>
<dbReference type="GO" id="GO:0031028">
    <property type="term" value="P:septation initiation signaling"/>
    <property type="evidence" value="ECO:0007669"/>
    <property type="project" value="TreeGrafter"/>
</dbReference>
<evidence type="ECO:0000313" key="4">
    <source>
        <dbReference type="EMBL" id="ODV79369.1"/>
    </source>
</evidence>
<feature type="region of interest" description="Disordered" evidence="3">
    <location>
        <begin position="1"/>
        <end position="80"/>
    </location>
</feature>
<dbReference type="GO" id="GO:1902412">
    <property type="term" value="P:regulation of mitotic cytokinesis"/>
    <property type="evidence" value="ECO:0007669"/>
    <property type="project" value="TreeGrafter"/>
</dbReference>
<keyword evidence="1" id="KW-0433">Leucine-rich repeat</keyword>
<gene>
    <name evidence="4" type="ORF">CANTADRAFT_66658</name>
</gene>
<protein>
    <submittedName>
        <fullName evidence="4">L domain-like protein</fullName>
    </submittedName>
</protein>
<feature type="compositionally biased region" description="Polar residues" evidence="3">
    <location>
        <begin position="588"/>
        <end position="604"/>
    </location>
</feature>
<feature type="compositionally biased region" description="Polar residues" evidence="3">
    <location>
        <begin position="556"/>
        <end position="572"/>
    </location>
</feature>
<evidence type="ECO:0000256" key="3">
    <source>
        <dbReference type="SAM" id="MobiDB-lite"/>
    </source>
</evidence>
<dbReference type="SMART" id="SM00369">
    <property type="entry name" value="LRR_TYP"/>
    <property type="match status" value="4"/>
</dbReference>
<dbReference type="Gene3D" id="3.80.10.10">
    <property type="entry name" value="Ribonuclease Inhibitor"/>
    <property type="match status" value="4"/>
</dbReference>
<accession>A0A1E4SIN9</accession>
<dbReference type="PROSITE" id="PS51450">
    <property type="entry name" value="LRR"/>
    <property type="match status" value="5"/>
</dbReference>
<evidence type="ECO:0000313" key="5">
    <source>
        <dbReference type="Proteomes" id="UP000094285"/>
    </source>
</evidence>
<dbReference type="SMART" id="SM00365">
    <property type="entry name" value="LRR_SD22"/>
    <property type="match status" value="5"/>
</dbReference>
<feature type="region of interest" description="Disordered" evidence="3">
    <location>
        <begin position="556"/>
        <end position="613"/>
    </location>
</feature>
<dbReference type="SUPFAM" id="SSF52058">
    <property type="entry name" value="L domain-like"/>
    <property type="match status" value="1"/>
</dbReference>
<sequence length="1302" mass="148015">MHPHPLDSSSAPSSTAMNIHQYIQATNLSDHSPDSTAQTSAVEPEKTQDASFHFINEGNPEPSQAVLGDQDSHPPQSDDHSIRLNQQLEHSSSSNDASLRAEAEILAQKSPEKIIQESAYQKKLKYRPNVEFQAGAENKSYPTQSEPGSPLQSIPNTFKYKSHPNARTKSFIGASANESLIQESPELLPVEHEKEDYTPPIRTSTIRDNPVPPPITAADFNTTPDWMPTELADKWEPPAITKKKDQAPEAPIEDLGLDFASGNTMIHNSDYKTSETPMWKKATKEYEIHKQSQPNLQNIFTSMDSHERIDVKDSHLSNKNAHHSISSTLSTPMATMSQHNSLPRNHNNEELKEVQNILEQESRLSYKFPGNPESPLKLFHDDYNTYTKDKLNGLLQRMNNKSNLQTPIQLDTINEDNDRPKLNIKNFTKTGSYTEQQFLQNANNVFNNIQKRGFMGKFENTARSISNSHTTATSTPKNFKAVNREELQDDAYSSFTSAFGESSESNIHQYNTDDGINGTDGAVNEYTSFDHSNKNSNNRNVDETIDYLPRLPSMNLASRNQKNHTYNDSSYTFDEFSDDNEKPEPIQNFDSLSTKNNFNNNPVYESSEVHPSKRHIEDTISHQPSILQNSTNIIETHDDYDKMQNFIKWKRASQLKLLQSPKPPNSIIKDKNVYDQSILKGRVKPGIDLPVAYENMVLDVKNQRWIANDDKENFRGSLDSIEDLVSRTEEQDFEDSKSFKHEGKLKSRASLSGRRGNSKLEVSFHLPHLDFDRVTDKSPLSDDVTQVSQLDDITFTQTQKKLVSVVTEILSSGDTFDDISWNEVSEINLSEHQLDSIKDLNKFLPKLKKVDLSGNEIKYLDGLPKSIHSLNISSNNIENITSFYQYRDLQRLDVSSNRMLNLTNFGKNIHLTHLNVANNKLTSLDGVSNLVNLAKLNVSQNSLKGHIDFTKVGLHNLQELNMSENRIESLDGLENLLSLRILNLNENELIQVSCKGKHEHLKKLLLKFNSLSELDLNPYPHLRVLRLDGNSLELITDIKKLRYLEEISCKSQNSPTVLKQLFTGSSEVHVLDLSGNSNFNLFHPTTVGKQLRSSPFLNVNRLVLSAMNLTKIPDTMADLFPNVRELNLNFNKLKNIVGLSKFQYLKKLYMVSNNINKTEILVTGLIGSRRSLKVLDLRLNPCNIELYPYVFNPQELEYANLHSTDNISPIQLETLDDIESFAIHYQSLSKGVDDWTERDTKFINKLTHESNSKVRQRLNYETLLINFFKSLVRLDGGLINKEKRIMFSRRLLTENNSHLHSA</sequence>
<dbReference type="InterPro" id="IPR003591">
    <property type="entry name" value="Leu-rich_rpt_typical-subtyp"/>
</dbReference>
<dbReference type="PANTHER" id="PTHR47566:SF1">
    <property type="entry name" value="PROTEIN NUD1"/>
    <property type="match status" value="1"/>
</dbReference>
<feature type="region of interest" description="Disordered" evidence="3">
    <location>
        <begin position="733"/>
        <end position="752"/>
    </location>
</feature>
<dbReference type="Proteomes" id="UP000094285">
    <property type="component" value="Unassembled WGS sequence"/>
</dbReference>
<dbReference type="EMBL" id="KV453912">
    <property type="protein sequence ID" value="ODV79369.1"/>
    <property type="molecule type" value="Genomic_DNA"/>
</dbReference>
<dbReference type="RefSeq" id="XP_020064491.1">
    <property type="nucleotide sequence ID" value="XM_020210937.1"/>
</dbReference>
<dbReference type="STRING" id="984487.A0A1E4SIN9"/>
<organism evidence="4 5">
    <name type="scientific">Suhomyces tanzawaensis NRRL Y-17324</name>
    <dbReference type="NCBI Taxonomy" id="984487"/>
    <lineage>
        <taxon>Eukaryota</taxon>
        <taxon>Fungi</taxon>
        <taxon>Dikarya</taxon>
        <taxon>Ascomycota</taxon>
        <taxon>Saccharomycotina</taxon>
        <taxon>Pichiomycetes</taxon>
        <taxon>Debaryomycetaceae</taxon>
        <taxon>Suhomyces</taxon>
    </lineage>
</organism>
<name>A0A1E4SIN9_9ASCO</name>
<evidence type="ECO:0000256" key="2">
    <source>
        <dbReference type="ARBA" id="ARBA00022737"/>
    </source>
</evidence>
<keyword evidence="5" id="KW-1185">Reference proteome</keyword>
<feature type="compositionally biased region" description="Polar residues" evidence="3">
    <location>
        <begin position="7"/>
        <end position="41"/>
    </location>
</feature>
<feature type="compositionally biased region" description="Basic and acidic residues" evidence="3">
    <location>
        <begin position="70"/>
        <end position="80"/>
    </location>
</feature>
<dbReference type="SUPFAM" id="SSF52047">
    <property type="entry name" value="RNI-like"/>
    <property type="match status" value="1"/>
</dbReference>
<dbReference type="InterPro" id="IPR001611">
    <property type="entry name" value="Leu-rich_rpt"/>
</dbReference>
<reference evidence="5" key="1">
    <citation type="submission" date="2016-05" db="EMBL/GenBank/DDBJ databases">
        <title>Comparative genomics of biotechnologically important yeasts.</title>
        <authorList>
            <consortium name="DOE Joint Genome Institute"/>
            <person name="Riley R."/>
            <person name="Haridas S."/>
            <person name="Wolfe K.H."/>
            <person name="Lopes M.R."/>
            <person name="Hittinger C.T."/>
            <person name="Goker M."/>
            <person name="Salamov A."/>
            <person name="Wisecaver J."/>
            <person name="Long T.M."/>
            <person name="Aerts A.L."/>
            <person name="Barry K."/>
            <person name="Choi C."/>
            <person name="Clum A."/>
            <person name="Coughlan A.Y."/>
            <person name="Deshpande S."/>
            <person name="Douglass A.P."/>
            <person name="Hanson S.J."/>
            <person name="Klenk H.-P."/>
            <person name="Labutti K."/>
            <person name="Lapidus A."/>
            <person name="Lindquist E."/>
            <person name="Lipzen A."/>
            <person name="Meier-Kolthoff J.P."/>
            <person name="Ohm R.A."/>
            <person name="Otillar R.P."/>
            <person name="Pangilinan J."/>
            <person name="Peng Y."/>
            <person name="Rokas A."/>
            <person name="Rosa C.A."/>
            <person name="Scheuner C."/>
            <person name="Sibirny A.A."/>
            <person name="Slot J.C."/>
            <person name="Stielow J.B."/>
            <person name="Sun H."/>
            <person name="Kurtzman C.P."/>
            <person name="Blackwell M."/>
            <person name="Grigoriev I.V."/>
            <person name="Jeffries T.W."/>
        </authorList>
    </citation>
    <scope>NUCLEOTIDE SEQUENCE [LARGE SCALE GENOMIC DNA]</scope>
    <source>
        <strain evidence="5">NRRL Y-17324</strain>
    </source>
</reference>
<dbReference type="GO" id="GO:0035591">
    <property type="term" value="F:signaling adaptor activity"/>
    <property type="evidence" value="ECO:0007669"/>
    <property type="project" value="TreeGrafter"/>
</dbReference>
<evidence type="ECO:0000256" key="1">
    <source>
        <dbReference type="ARBA" id="ARBA00022614"/>
    </source>
</evidence>